<protein>
    <submittedName>
        <fullName evidence="10">ComE operon protein 3</fullName>
    </submittedName>
</protein>
<evidence type="ECO:0000259" key="9">
    <source>
        <dbReference type="Pfam" id="PF13567"/>
    </source>
</evidence>
<name>A0A2P2EBD8_9PROT</name>
<feature type="transmembrane region" description="Helical" evidence="7">
    <location>
        <begin position="515"/>
        <end position="534"/>
    </location>
</feature>
<evidence type="ECO:0000259" key="8">
    <source>
        <dbReference type="Pfam" id="PF03772"/>
    </source>
</evidence>
<sequence>MAIASGRETNSKTGSTTRRGDGRLITRPREGESRLRIWLGDRLQNMRAQEADRLILWLPVAFAFGAGMGCSVRADDPVWAWVSLTLVALALWLGMSLGTQRLADTRIAGLLSTVGLFALLSAAFLGGGASGLLRAQAVAAPIVVDTGKPQIVTGFVQAIDRTQAEKWRALIVVETVEGLKPSDQPHAVRLALAEDEPPKPGQQIRCMAMLRPPPGPVVPGAYDHSRRAWFQGLGGVGYALKPCLVVSQPSSIGQKAGLQLAEWRSAAARHIVEVTEGHGGGFLAAVATGDRAWLSQSDSQALQTAGLSHVISVSGLHVGLLGGLIYLLFWRLIALVPPVALRFDARKIAAIAALAFTLTYCVFTGAEAPAVRAFIMSAIAYGAILLNRKAISMRGLAIAAMCVLMTLPESAIDPGFQMSFLATAGLVALWEAREGQSPTGPRPIFPTRIVGWFGAAAATSLVAGLATAPVSAATFGRVAPWSLPANVLAAPILDFWVAPLATLAAILAPFRLDAWAWQGAANGLAITLDLAHWVADLPGANARIGWTGSTAPIILILAVLWLCLWRSQLRFLAIIGFVFGFGLWAASPRPVAWIGPEGRAILATPSTGDASLCRTSGGRFDANRLIDAAGLDPASHDRLLSSGQFGYARQCQVGEGDWQARYVYGGRGRGILALDLRGQSHVFGPGDIPDGALLMRAGWRVYFYDIPSRKGPWVAQARGPSAQGEPMP</sequence>
<feature type="transmembrane region" description="Helical" evidence="7">
    <location>
        <begin position="107"/>
        <end position="126"/>
    </location>
</feature>
<evidence type="ECO:0000256" key="4">
    <source>
        <dbReference type="ARBA" id="ARBA00022989"/>
    </source>
</evidence>
<keyword evidence="3 7" id="KW-0812">Transmembrane</keyword>
<dbReference type="InterPro" id="IPR004477">
    <property type="entry name" value="ComEC_N"/>
</dbReference>
<comment type="caution">
    <text evidence="10">The sequence shown here is derived from an EMBL/GenBank/DDBJ whole genome shotgun (WGS) entry which is preliminary data.</text>
</comment>
<feature type="transmembrane region" description="Helical" evidence="7">
    <location>
        <begin position="54"/>
        <end position="72"/>
    </location>
</feature>
<evidence type="ECO:0000256" key="7">
    <source>
        <dbReference type="SAM" id="Phobius"/>
    </source>
</evidence>
<feature type="transmembrane region" description="Helical" evidence="7">
    <location>
        <begin position="546"/>
        <end position="564"/>
    </location>
</feature>
<feature type="compositionally biased region" description="Polar residues" evidence="6">
    <location>
        <begin position="7"/>
        <end position="17"/>
    </location>
</feature>
<feature type="transmembrane region" description="Helical" evidence="7">
    <location>
        <begin position="348"/>
        <end position="365"/>
    </location>
</feature>
<feature type="domain" description="ComEC/Rec2-related protein" evidence="8">
    <location>
        <begin position="288"/>
        <end position="567"/>
    </location>
</feature>
<dbReference type="InterPro" id="IPR025405">
    <property type="entry name" value="DUF4131"/>
</dbReference>
<evidence type="ECO:0000256" key="3">
    <source>
        <dbReference type="ARBA" id="ARBA00022692"/>
    </source>
</evidence>
<dbReference type="Pfam" id="PF13567">
    <property type="entry name" value="DUF4131"/>
    <property type="match status" value="1"/>
</dbReference>
<evidence type="ECO:0000256" key="1">
    <source>
        <dbReference type="ARBA" id="ARBA00004651"/>
    </source>
</evidence>
<reference evidence="10" key="1">
    <citation type="journal article" date="2018" name="Genome Announc.">
        <title>Draft Genome Sequence of "Candidatus Phycosocius bacilliformis," an Alphaproteobacterial Ectosymbiont of the Hydrocarbon-Producing Green Alga Botryococcus braunii.</title>
        <authorList>
            <person name="Tanabe Y."/>
            <person name="Yamaguchi H."/>
            <person name="Watanabe M.M."/>
        </authorList>
    </citation>
    <scope>NUCLEOTIDE SEQUENCE [LARGE SCALE GENOMIC DNA]</scope>
    <source>
        <strain evidence="10">BOTRYCO-2</strain>
    </source>
</reference>
<feature type="transmembrane region" description="Helical" evidence="7">
    <location>
        <begin position="371"/>
        <end position="387"/>
    </location>
</feature>
<evidence type="ECO:0000313" key="11">
    <source>
        <dbReference type="Proteomes" id="UP000245086"/>
    </source>
</evidence>
<comment type="subcellular location">
    <subcellularLocation>
        <location evidence="1">Cell membrane</location>
        <topology evidence="1">Multi-pass membrane protein</topology>
    </subcellularLocation>
</comment>
<feature type="transmembrane region" description="Helical" evidence="7">
    <location>
        <begin position="316"/>
        <end position="336"/>
    </location>
</feature>
<dbReference type="GO" id="GO:0005886">
    <property type="term" value="C:plasma membrane"/>
    <property type="evidence" value="ECO:0007669"/>
    <property type="project" value="UniProtKB-SubCell"/>
</dbReference>
<feature type="domain" description="DUF4131" evidence="9">
    <location>
        <begin position="77"/>
        <end position="239"/>
    </location>
</feature>
<dbReference type="EMBL" id="BFBR01000006">
    <property type="protein sequence ID" value="GBF58372.1"/>
    <property type="molecule type" value="Genomic_DNA"/>
</dbReference>
<feature type="transmembrane region" description="Helical" evidence="7">
    <location>
        <begin position="571"/>
        <end position="587"/>
    </location>
</feature>
<keyword evidence="11" id="KW-1185">Reference proteome</keyword>
<dbReference type="RefSeq" id="WP_238164965.1">
    <property type="nucleotide sequence ID" value="NZ_BFBR01000006.1"/>
</dbReference>
<feature type="transmembrane region" description="Helical" evidence="7">
    <location>
        <begin position="488"/>
        <end position="508"/>
    </location>
</feature>
<keyword evidence="4 7" id="KW-1133">Transmembrane helix</keyword>
<evidence type="ECO:0000313" key="10">
    <source>
        <dbReference type="EMBL" id="GBF58372.1"/>
    </source>
</evidence>
<feature type="region of interest" description="Disordered" evidence="6">
    <location>
        <begin position="1"/>
        <end position="25"/>
    </location>
</feature>
<dbReference type="Proteomes" id="UP000245086">
    <property type="component" value="Unassembled WGS sequence"/>
</dbReference>
<gene>
    <name evidence="10" type="primary">comEC</name>
    <name evidence="10" type="ORF">PbB2_02053</name>
</gene>
<proteinExistence type="predicted"/>
<keyword evidence="5 7" id="KW-0472">Membrane</keyword>
<organism evidence="10 11">
    <name type="scientific">Candidatus Phycosocius bacilliformis</name>
    <dbReference type="NCBI Taxonomy" id="1445552"/>
    <lineage>
        <taxon>Bacteria</taxon>
        <taxon>Pseudomonadati</taxon>
        <taxon>Pseudomonadota</taxon>
        <taxon>Alphaproteobacteria</taxon>
        <taxon>Caulobacterales</taxon>
        <taxon>Caulobacterales incertae sedis</taxon>
        <taxon>Candidatus Phycosocius</taxon>
    </lineage>
</organism>
<evidence type="ECO:0000256" key="6">
    <source>
        <dbReference type="SAM" id="MobiDB-lite"/>
    </source>
</evidence>
<dbReference type="AlphaFoldDB" id="A0A2P2EBD8"/>
<dbReference type="Pfam" id="PF03772">
    <property type="entry name" value="Competence"/>
    <property type="match status" value="1"/>
</dbReference>
<dbReference type="PANTHER" id="PTHR30619">
    <property type="entry name" value="DNA INTERNALIZATION/COMPETENCE PROTEIN COMEC/REC2"/>
    <property type="match status" value="1"/>
</dbReference>
<dbReference type="PANTHER" id="PTHR30619:SF1">
    <property type="entry name" value="RECOMBINATION PROTEIN 2"/>
    <property type="match status" value="1"/>
</dbReference>
<feature type="transmembrane region" description="Helical" evidence="7">
    <location>
        <begin position="78"/>
        <end position="95"/>
    </location>
</feature>
<evidence type="ECO:0000256" key="2">
    <source>
        <dbReference type="ARBA" id="ARBA00022475"/>
    </source>
</evidence>
<dbReference type="NCBIfam" id="TIGR00360">
    <property type="entry name" value="ComEC_N-term"/>
    <property type="match status" value="1"/>
</dbReference>
<evidence type="ECO:0000256" key="5">
    <source>
        <dbReference type="ARBA" id="ARBA00023136"/>
    </source>
</evidence>
<keyword evidence="2" id="KW-1003">Cell membrane</keyword>
<accession>A0A2P2EBD8</accession>
<feature type="transmembrane region" description="Helical" evidence="7">
    <location>
        <begin position="449"/>
        <end position="468"/>
    </location>
</feature>
<dbReference type="InterPro" id="IPR052159">
    <property type="entry name" value="Competence_DNA_uptake"/>
</dbReference>